<feature type="compositionally biased region" description="Basic residues" evidence="1">
    <location>
        <begin position="57"/>
        <end position="67"/>
    </location>
</feature>
<organism evidence="2 3">
    <name type="scientific">Alectoria fallacina</name>
    <dbReference type="NCBI Taxonomy" id="1903189"/>
    <lineage>
        <taxon>Eukaryota</taxon>
        <taxon>Fungi</taxon>
        <taxon>Dikarya</taxon>
        <taxon>Ascomycota</taxon>
        <taxon>Pezizomycotina</taxon>
        <taxon>Lecanoromycetes</taxon>
        <taxon>OSLEUM clade</taxon>
        <taxon>Lecanoromycetidae</taxon>
        <taxon>Lecanorales</taxon>
        <taxon>Lecanorineae</taxon>
        <taxon>Parmeliaceae</taxon>
        <taxon>Alectoria</taxon>
    </lineage>
</organism>
<dbReference type="EMBL" id="CAJPDR010000025">
    <property type="protein sequence ID" value="CAF9907917.1"/>
    <property type="molecule type" value="Genomic_DNA"/>
</dbReference>
<accession>A0A8H3EL79</accession>
<dbReference type="Proteomes" id="UP000664203">
    <property type="component" value="Unassembled WGS sequence"/>
</dbReference>
<reference evidence="2" key="1">
    <citation type="submission" date="2021-03" db="EMBL/GenBank/DDBJ databases">
        <authorList>
            <person name="Tagirdzhanova G."/>
        </authorList>
    </citation>
    <scope>NUCLEOTIDE SEQUENCE</scope>
</reference>
<sequence length="308" mass="34466">MSATCVMQSDTKARKIARIPKPQPAEGWTFVNLSEPKQSKDKRLRQFVRSHAMRDYRQRKKQIKAKNQRQPGSTTARHEIRVSSLLPKSTIPISAQYDDDGGCFISCGHAECVHDCRYSSSKVRSSPKQLLGDSAIDLFDASVIGGDSRYTGLVLNHFNTVLARQWLPQEAGGSQHPPTNIWMPHAVTDPLLFLATLNYAANHLDVVYGRQSNPRTIAQKGQIIRLINMRLQDSAETVSNTTIGAVAMFAAMETTTGNQHDLSVHMDGLYKMVKIRGGLQQLGWDGVLQLFISWWVTQFIKIGFLDNE</sequence>
<evidence type="ECO:0000313" key="2">
    <source>
        <dbReference type="EMBL" id="CAF9907917.1"/>
    </source>
</evidence>
<dbReference type="PANTHER" id="PTHR37540:SF5">
    <property type="entry name" value="TRANSCRIPTION FACTOR DOMAIN-CONTAINING PROTEIN"/>
    <property type="match status" value="1"/>
</dbReference>
<evidence type="ECO:0000313" key="3">
    <source>
        <dbReference type="Proteomes" id="UP000664203"/>
    </source>
</evidence>
<dbReference type="Pfam" id="PF11951">
    <property type="entry name" value="Fungal_trans_2"/>
    <property type="match status" value="1"/>
</dbReference>
<comment type="caution">
    <text evidence="2">The sequence shown here is derived from an EMBL/GenBank/DDBJ whole genome shotgun (WGS) entry which is preliminary data.</text>
</comment>
<dbReference type="AlphaFoldDB" id="A0A8H3EL79"/>
<gene>
    <name evidence="2" type="ORF">ALECFALPRED_004039</name>
</gene>
<dbReference type="PANTHER" id="PTHR37540">
    <property type="entry name" value="TRANSCRIPTION FACTOR (ACR-2), PUTATIVE-RELATED-RELATED"/>
    <property type="match status" value="1"/>
</dbReference>
<proteinExistence type="predicted"/>
<keyword evidence="3" id="KW-1185">Reference proteome</keyword>
<name>A0A8H3EL79_9LECA</name>
<dbReference type="InterPro" id="IPR021858">
    <property type="entry name" value="Fun_TF"/>
</dbReference>
<protein>
    <submittedName>
        <fullName evidence="2">Uncharacterized protein</fullName>
    </submittedName>
</protein>
<dbReference type="OrthoDB" id="4158087at2759"/>
<feature type="region of interest" description="Disordered" evidence="1">
    <location>
        <begin position="56"/>
        <end position="78"/>
    </location>
</feature>
<evidence type="ECO:0000256" key="1">
    <source>
        <dbReference type="SAM" id="MobiDB-lite"/>
    </source>
</evidence>